<reference evidence="5" key="1">
    <citation type="submission" date="2020-06" db="EMBL/GenBank/DDBJ databases">
        <title>A chromosome-scale genome assembly of Talaromyces rugulosus W13939.</title>
        <authorList>
            <person name="Wang B."/>
            <person name="Guo L."/>
            <person name="Ye K."/>
            <person name="Wang L."/>
        </authorList>
    </citation>
    <scope>NUCLEOTIDE SEQUENCE [LARGE SCALE GENOMIC DNA]</scope>
    <source>
        <strain evidence="5">W13939</strain>
    </source>
</reference>
<keyword evidence="1" id="KW-0677">Repeat</keyword>
<feature type="domain" description="Nephrocystin 3-like N-terminal" evidence="2">
    <location>
        <begin position="233"/>
        <end position="405"/>
    </location>
</feature>
<gene>
    <name evidence="4" type="ORF">TRUGW13939_02239</name>
</gene>
<evidence type="ECO:0000313" key="4">
    <source>
        <dbReference type="EMBL" id="QKX55147.1"/>
    </source>
</evidence>
<accession>A0A7H8QMJ2</accession>
<name>A0A7H8QMJ2_TALRU</name>
<evidence type="ECO:0000259" key="3">
    <source>
        <dbReference type="Pfam" id="PF25053"/>
    </source>
</evidence>
<evidence type="ECO:0008006" key="6">
    <source>
        <dbReference type="Google" id="ProtNLM"/>
    </source>
</evidence>
<proteinExistence type="predicted"/>
<dbReference type="PANTHER" id="PTHR10039">
    <property type="entry name" value="AMELOGENIN"/>
    <property type="match status" value="1"/>
</dbReference>
<dbReference type="AlphaFoldDB" id="A0A7H8QMJ2"/>
<evidence type="ECO:0000256" key="1">
    <source>
        <dbReference type="ARBA" id="ARBA00022737"/>
    </source>
</evidence>
<dbReference type="GeneID" id="55989748"/>
<dbReference type="InterPro" id="IPR056693">
    <property type="entry name" value="DUF7791"/>
</dbReference>
<dbReference type="Pfam" id="PF25053">
    <property type="entry name" value="DUF7791"/>
    <property type="match status" value="1"/>
</dbReference>
<protein>
    <recommendedName>
        <fullName evidence="6">NACHT domain-containing protein</fullName>
    </recommendedName>
</protein>
<dbReference type="SUPFAM" id="SSF52540">
    <property type="entry name" value="P-loop containing nucleoside triphosphate hydrolases"/>
    <property type="match status" value="1"/>
</dbReference>
<keyword evidence="5" id="KW-1185">Reference proteome</keyword>
<feature type="domain" description="DUF7791" evidence="3">
    <location>
        <begin position="544"/>
        <end position="678"/>
    </location>
</feature>
<organism evidence="4 5">
    <name type="scientific">Talaromyces rugulosus</name>
    <name type="common">Penicillium rugulosum</name>
    <dbReference type="NCBI Taxonomy" id="121627"/>
    <lineage>
        <taxon>Eukaryota</taxon>
        <taxon>Fungi</taxon>
        <taxon>Dikarya</taxon>
        <taxon>Ascomycota</taxon>
        <taxon>Pezizomycotina</taxon>
        <taxon>Eurotiomycetes</taxon>
        <taxon>Eurotiomycetidae</taxon>
        <taxon>Eurotiales</taxon>
        <taxon>Trichocomaceae</taxon>
        <taxon>Talaromyces</taxon>
        <taxon>Talaromyces sect. Islandici</taxon>
    </lineage>
</organism>
<evidence type="ECO:0000259" key="2">
    <source>
        <dbReference type="Pfam" id="PF24883"/>
    </source>
</evidence>
<dbReference type="InterPro" id="IPR056884">
    <property type="entry name" value="NPHP3-like_N"/>
</dbReference>
<dbReference type="OrthoDB" id="443402at2759"/>
<dbReference type="InterPro" id="IPR027417">
    <property type="entry name" value="P-loop_NTPase"/>
</dbReference>
<evidence type="ECO:0000313" key="5">
    <source>
        <dbReference type="Proteomes" id="UP000509510"/>
    </source>
</evidence>
<dbReference type="Gene3D" id="3.40.50.300">
    <property type="entry name" value="P-loop containing nucleotide triphosphate hydrolases"/>
    <property type="match status" value="1"/>
</dbReference>
<dbReference type="Proteomes" id="UP000509510">
    <property type="component" value="Chromosome I"/>
</dbReference>
<dbReference type="PANTHER" id="PTHR10039:SF5">
    <property type="entry name" value="NACHT DOMAIN-CONTAINING PROTEIN"/>
    <property type="match status" value="1"/>
</dbReference>
<dbReference type="Pfam" id="PF24883">
    <property type="entry name" value="NPHP3_N"/>
    <property type="match status" value="1"/>
</dbReference>
<dbReference type="KEGG" id="trg:TRUGW13939_02239"/>
<dbReference type="EMBL" id="CP055898">
    <property type="protein sequence ID" value="QKX55147.1"/>
    <property type="molecule type" value="Genomic_DNA"/>
</dbReference>
<sequence>MDDAISRFLIASAAVCQAAWADGQQFNPAEKHDLTSASTNLRHTIQSLLNTTAVDIGETAALVHACRKVGRDLAVRLDRAENLVHEEASRLRDVWTQDAIEALVTRIVALMRQYQTLNPGSDVLVEDEQALSRLRFNTSRIQLTDRNEGESQSTPSTISSLPESIVSVLASRKPSQPRYAPVSLLNEFILDTLAFKGMSDRENSVAKAHDKTFDWIFGADDCQDPKKDDFRHGFAAWLETNDPEPIYWMTGKPGSGKSTLMKYLYKHPATQTLLRKWAGSQPVSTAGFFSWASGSQEQRSESGLLRSLLYQLLSANPHLMPRTFPSLWNKIRTMTSKERIALHLEWDLDELLDAFQLYVGVARPEMKTCLFIDGLDEFEDDHQALVGFFKGLGLGRNIKMCLSSRPWDVFEVAFQTTGPSIKLQEITENDLYRYAADKLEESVAVRRVLRRDTQGTETLCQMIVDRADGVFLWIKLALDDILKGFNLESGVSGLRERLDQLPAELEGLYEKFLFQDQTDVQLAETASFLFLIESREMVASFVNDVSAGSLTVWELAFALEQDDDDYAVNGEVTKVSDTFIQGRCSDTVERMLQRFAGLLGLQGNQSQGRHRTQRFSDNSGVDDGASLRQLADNKVTFIHRTVRDWLRVDHVHRRLEQRIPADFDPHLRLLRSYVLRLKRPIEEVEHHRRLDEWWPDVTLAMTHSRYIVVDTRNIQRRFLNQLNKTLSWLWDGKADPYDHWAANAFGFFQVRKKAPPIWHPFLCLATKFGLTTYVSEELDACILQDNEGVLSNDRMPDIDEKATPLLTYATEFLCSQKRTIYPLSDPCMVRNLLNRPHRINPGPNHEYTDFETRVPMSSWVNLLRHLREARRRRMIEYFDTDPNGTARWAEILRLFLEGGADVDAVVAADRWDPEISTAGVIELLADTYGAVELEDIKRMIIEKT</sequence>
<dbReference type="RefSeq" id="XP_035341326.1">
    <property type="nucleotide sequence ID" value="XM_035485433.1"/>
</dbReference>